<evidence type="ECO:0000256" key="1">
    <source>
        <dbReference type="SAM" id="Phobius"/>
    </source>
</evidence>
<feature type="transmembrane region" description="Helical" evidence="1">
    <location>
        <begin position="114"/>
        <end position="138"/>
    </location>
</feature>
<accession>A0A075G3U8</accession>
<dbReference type="PANTHER" id="PTHR39650">
    <property type="entry name" value="CDP-ARCHAEOL SYNTHASE"/>
    <property type="match status" value="1"/>
</dbReference>
<name>A0A075G3U8_9EURY</name>
<reference evidence="2" key="1">
    <citation type="journal article" date="2014" name="Genome Biol. Evol.">
        <title>Pangenome evidence for extensive interdomain horizontal transfer affecting lineage core and shell genes in uncultured planktonic thaumarchaeota and euryarchaeota.</title>
        <authorList>
            <person name="Deschamps P."/>
            <person name="Zivanovic Y."/>
            <person name="Moreira D."/>
            <person name="Rodriguez-Valera F."/>
            <person name="Lopez-Garcia P."/>
        </authorList>
    </citation>
    <scope>NUCLEOTIDE SEQUENCE</scope>
</reference>
<protein>
    <submittedName>
        <fullName evidence="2">CDP-diglyceride synthetase</fullName>
    </submittedName>
</protein>
<dbReference type="PANTHER" id="PTHR39650:SF1">
    <property type="entry name" value="CDP-ARCHAEOL SYNTHASE"/>
    <property type="match status" value="1"/>
</dbReference>
<feature type="transmembrane region" description="Helical" evidence="1">
    <location>
        <begin position="59"/>
        <end position="78"/>
    </location>
</feature>
<dbReference type="EMBL" id="KF900480">
    <property type="protein sequence ID" value="AIE96457.1"/>
    <property type="molecule type" value="Genomic_DNA"/>
</dbReference>
<keyword evidence="1" id="KW-0472">Membrane</keyword>
<dbReference type="InterPro" id="IPR032690">
    <property type="entry name" value="CarS"/>
</dbReference>
<organism evidence="2">
    <name type="scientific">uncultured marine group II/III euryarchaeote AD1000_80_C01</name>
    <dbReference type="NCBI Taxonomy" id="1457813"/>
    <lineage>
        <taxon>Archaea</taxon>
        <taxon>Methanobacteriati</taxon>
        <taxon>Methanobacteriota</taxon>
        <taxon>environmental samples</taxon>
    </lineage>
</organism>
<proteinExistence type="predicted"/>
<keyword evidence="1" id="KW-1133">Transmembrane helix</keyword>
<feature type="transmembrane region" description="Helical" evidence="1">
    <location>
        <begin position="184"/>
        <end position="202"/>
    </location>
</feature>
<evidence type="ECO:0000313" key="2">
    <source>
        <dbReference type="EMBL" id="AIE96457.1"/>
    </source>
</evidence>
<feature type="transmembrane region" description="Helical" evidence="1">
    <location>
        <begin position="159"/>
        <end position="178"/>
    </location>
</feature>
<dbReference type="Pfam" id="PF01864">
    <property type="entry name" value="CarS-like"/>
    <property type="match status" value="2"/>
</dbReference>
<dbReference type="AlphaFoldDB" id="A0A075G3U8"/>
<sequence>MAPLLVLWLYLPGYLSNTTAMLGGKWIPDRTGITVYPIDGGKIHSDGNRLLGDGKTWNGILGGCIGGGLICMLTHALAAGNGMYNSGPFLDPLGAYTSSSEDIQNSWFWIGGEWGASFIMGFILGLGCMIGDSVGSFFKRRRGLKREGEVSSKAPLLDTLPFAIFTFIFGLLFLSPAIASDTVLVKGMVILLVMTPIIHRSFNVLGYKLGLKSVPY</sequence>
<keyword evidence="1" id="KW-0812">Transmembrane</keyword>